<sequence length="146" mass="16944">MKFTVRILEGVSPELYLAVGRLVLSPRFLRENNNYPYKSSRMFIWHVLYSEGKVVAFMPVEKKLDSGYKIDNYYATSDRERGNQLLKLLKSVVREMGDETSPLRATVQKRDAGIFKYMNFITIRETKLYVMMELVRIGSDSGKQDG</sequence>
<dbReference type="Proteomes" id="UP000008560">
    <property type="component" value="Chromosome"/>
</dbReference>
<dbReference type="EMBL" id="FQ312004">
    <property type="protein sequence ID" value="CBW22597.1"/>
    <property type="molecule type" value="Genomic_DNA"/>
</dbReference>
<dbReference type="PATRIC" id="fig|862962.3.peg.2103"/>
<protein>
    <recommendedName>
        <fullName evidence="3">N-acetyltransferase</fullName>
    </recommendedName>
</protein>
<name>E1WW32_BACF6</name>
<dbReference type="KEGG" id="bfg:BF638R_2077"/>
<dbReference type="RefSeq" id="WP_014298790.1">
    <property type="nucleotide sequence ID" value="NC_016776.1"/>
</dbReference>
<evidence type="ECO:0008006" key="3">
    <source>
        <dbReference type="Google" id="ProtNLM"/>
    </source>
</evidence>
<organism evidence="1 2">
    <name type="scientific">Bacteroides fragilis (strain 638R)</name>
    <dbReference type="NCBI Taxonomy" id="862962"/>
    <lineage>
        <taxon>Bacteria</taxon>
        <taxon>Pseudomonadati</taxon>
        <taxon>Bacteroidota</taxon>
        <taxon>Bacteroidia</taxon>
        <taxon>Bacteroidales</taxon>
        <taxon>Bacteroidaceae</taxon>
        <taxon>Bacteroides</taxon>
    </lineage>
</organism>
<proteinExistence type="predicted"/>
<gene>
    <name evidence="1" type="ordered locus">BF638R_2077</name>
</gene>
<dbReference type="AlphaFoldDB" id="E1WW32"/>
<accession>E1WW32</accession>
<evidence type="ECO:0000313" key="2">
    <source>
        <dbReference type="Proteomes" id="UP000008560"/>
    </source>
</evidence>
<reference evidence="1 2" key="1">
    <citation type="journal article" date="2010" name="Microbiology">
        <title>Twenty-eight divergent polysaccharide loci specifying within- and amongst-strain capsule diversity in three strains of Bacteroides fragilis.</title>
        <authorList>
            <person name="Patrick S."/>
            <person name="Blakely G.W."/>
            <person name="Houston S."/>
            <person name="Moore J."/>
            <person name="Abratt V.R."/>
            <person name="Bertalan M."/>
            <person name="Cerdeno-Tarraga A.M."/>
            <person name="Quail M.A."/>
            <person name="Corton N."/>
            <person name="Corton C."/>
            <person name="Bignell A."/>
            <person name="Barron A."/>
            <person name="Clark L."/>
            <person name="Bentley S.D."/>
            <person name="Parkhill J."/>
        </authorList>
    </citation>
    <scope>NUCLEOTIDE SEQUENCE [LARGE SCALE GENOMIC DNA]</scope>
    <source>
        <strain evidence="1 2">638R</strain>
    </source>
</reference>
<dbReference type="HOGENOM" id="CLU_134856_0_0_10"/>
<evidence type="ECO:0000313" key="1">
    <source>
        <dbReference type="EMBL" id="CBW22597.1"/>
    </source>
</evidence>